<proteinExistence type="inferred from homology"/>
<organism evidence="8 9">
    <name type="scientific">Mucilaginibacter yixingensis</name>
    <dbReference type="NCBI Taxonomy" id="1295612"/>
    <lineage>
        <taxon>Bacteria</taxon>
        <taxon>Pseudomonadati</taxon>
        <taxon>Bacteroidota</taxon>
        <taxon>Sphingobacteriia</taxon>
        <taxon>Sphingobacteriales</taxon>
        <taxon>Sphingobacteriaceae</taxon>
        <taxon>Mucilaginibacter</taxon>
    </lineage>
</organism>
<name>A0A2T5J7J4_9SPHI</name>
<dbReference type="InterPro" id="IPR058648">
    <property type="entry name" value="HH_CzcB-like"/>
</dbReference>
<feature type="signal peptide" evidence="3">
    <location>
        <begin position="1"/>
        <end position="38"/>
    </location>
</feature>
<dbReference type="InterPro" id="IPR058647">
    <property type="entry name" value="BSH_CzcB-like"/>
</dbReference>
<sequence>MAASNNPQSSTSHKHINMKKILYIAPLLLLAACGPKPAANNKEQAKAELEKLKKQQTELNEKIAKLQAQIGAGDSSKVTDVSTLAVKSQSFTNYVQIQGSIDAQDNVTAYPQAAGTITAINVKVGQHVGRGQVLAQLDNSVLRQQIAQGEAQLSLAATVYQRQKALWDQKIGTEVQYLQAKSNYEAGQKQLAAAKEQAAMYTIKSPINGTVDQMDLKLGQVAQPGQTGIRIVNADNLKVKANVPESYSGRINAGDKVKVLVPDAADSVMATVTFAAKVIDPASRSFAIEVKLPGRKTLRPNMTAVLKIADYNAPKAIAIPVNAIQRSENGSFVFVDQNATAKRVAVTLGATYGGLTEVKTGLNGGEQLITMGASEVEDGDKIKVIQAVN</sequence>
<dbReference type="PANTHER" id="PTHR30469:SF15">
    <property type="entry name" value="HLYD FAMILY OF SECRETION PROTEINS"/>
    <property type="match status" value="1"/>
</dbReference>
<comment type="caution">
    <text evidence="8">The sequence shown here is derived from an EMBL/GenBank/DDBJ whole genome shotgun (WGS) entry which is preliminary data.</text>
</comment>
<dbReference type="AlphaFoldDB" id="A0A2T5J7J4"/>
<dbReference type="Pfam" id="PF25989">
    <property type="entry name" value="YknX_C"/>
    <property type="match status" value="1"/>
</dbReference>
<evidence type="ECO:0000256" key="1">
    <source>
        <dbReference type="ARBA" id="ARBA00009477"/>
    </source>
</evidence>
<dbReference type="Pfam" id="PF25954">
    <property type="entry name" value="Beta-barrel_RND_2"/>
    <property type="match status" value="1"/>
</dbReference>
<dbReference type="Pfam" id="PF25893">
    <property type="entry name" value="HH_CzcB"/>
    <property type="match status" value="1"/>
</dbReference>
<dbReference type="GO" id="GO:0015562">
    <property type="term" value="F:efflux transmembrane transporter activity"/>
    <property type="evidence" value="ECO:0007669"/>
    <property type="project" value="TreeGrafter"/>
</dbReference>
<dbReference type="Gene3D" id="2.40.420.20">
    <property type="match status" value="1"/>
</dbReference>
<evidence type="ECO:0000313" key="8">
    <source>
        <dbReference type="EMBL" id="PTQ95115.1"/>
    </source>
</evidence>
<feature type="domain" description="CzcB-like alpha-helical hairpin" evidence="4">
    <location>
        <begin position="142"/>
        <end position="197"/>
    </location>
</feature>
<evidence type="ECO:0000259" key="4">
    <source>
        <dbReference type="Pfam" id="PF25893"/>
    </source>
</evidence>
<gene>
    <name evidence="8" type="ORF">C8P68_106330</name>
</gene>
<dbReference type="PANTHER" id="PTHR30469">
    <property type="entry name" value="MULTIDRUG RESISTANCE PROTEIN MDTA"/>
    <property type="match status" value="1"/>
</dbReference>
<evidence type="ECO:0000256" key="3">
    <source>
        <dbReference type="SAM" id="SignalP"/>
    </source>
</evidence>
<evidence type="ECO:0000259" key="6">
    <source>
        <dbReference type="Pfam" id="PF25973"/>
    </source>
</evidence>
<evidence type="ECO:0000313" key="9">
    <source>
        <dbReference type="Proteomes" id="UP000244168"/>
    </source>
</evidence>
<keyword evidence="9" id="KW-1185">Reference proteome</keyword>
<evidence type="ECO:0000256" key="2">
    <source>
        <dbReference type="SAM" id="Coils"/>
    </source>
</evidence>
<dbReference type="Gene3D" id="2.40.50.100">
    <property type="match status" value="1"/>
</dbReference>
<keyword evidence="3" id="KW-0732">Signal</keyword>
<dbReference type="NCBIfam" id="TIGR01730">
    <property type="entry name" value="RND_mfp"/>
    <property type="match status" value="1"/>
</dbReference>
<reference evidence="8 9" key="1">
    <citation type="submission" date="2018-04" db="EMBL/GenBank/DDBJ databases">
        <title>Genomic Encyclopedia of Archaeal and Bacterial Type Strains, Phase II (KMG-II): from individual species to whole genera.</title>
        <authorList>
            <person name="Goeker M."/>
        </authorList>
    </citation>
    <scope>NUCLEOTIDE SEQUENCE [LARGE SCALE GENOMIC DNA]</scope>
    <source>
        <strain evidence="8 9">DSM 26809</strain>
    </source>
</reference>
<dbReference type="InterPro" id="IPR058792">
    <property type="entry name" value="Beta-barrel_RND_2"/>
</dbReference>
<feature type="domain" description="CusB-like beta-barrel" evidence="5">
    <location>
        <begin position="239"/>
        <end position="309"/>
    </location>
</feature>
<keyword evidence="2" id="KW-0175">Coiled coil</keyword>
<dbReference type="Pfam" id="PF25973">
    <property type="entry name" value="BSH_CzcB"/>
    <property type="match status" value="1"/>
</dbReference>
<dbReference type="GO" id="GO:1990281">
    <property type="term" value="C:efflux pump complex"/>
    <property type="evidence" value="ECO:0007669"/>
    <property type="project" value="TreeGrafter"/>
</dbReference>
<evidence type="ECO:0000259" key="5">
    <source>
        <dbReference type="Pfam" id="PF25954"/>
    </source>
</evidence>
<accession>A0A2T5J7J4</accession>
<feature type="coiled-coil region" evidence="2">
    <location>
        <begin position="38"/>
        <end position="69"/>
    </location>
</feature>
<comment type="similarity">
    <text evidence="1">Belongs to the membrane fusion protein (MFP) (TC 8.A.1) family.</text>
</comment>
<dbReference type="InterPro" id="IPR006143">
    <property type="entry name" value="RND_pump_MFP"/>
</dbReference>
<evidence type="ECO:0000259" key="7">
    <source>
        <dbReference type="Pfam" id="PF25989"/>
    </source>
</evidence>
<dbReference type="Gene3D" id="1.10.287.470">
    <property type="entry name" value="Helix hairpin bin"/>
    <property type="match status" value="1"/>
</dbReference>
<feature type="domain" description="YknX-like C-terminal permuted SH3-like" evidence="7">
    <location>
        <begin position="316"/>
        <end position="384"/>
    </location>
</feature>
<dbReference type="InterPro" id="IPR058637">
    <property type="entry name" value="YknX-like_C"/>
</dbReference>
<feature type="domain" description="CzcB-like barrel-sandwich hybrid" evidence="6">
    <location>
        <begin position="110"/>
        <end position="226"/>
    </location>
</feature>
<dbReference type="Proteomes" id="UP000244168">
    <property type="component" value="Unassembled WGS sequence"/>
</dbReference>
<dbReference type="Gene3D" id="2.40.30.170">
    <property type="match status" value="1"/>
</dbReference>
<protein>
    <submittedName>
        <fullName evidence="8">RND family efflux transporter MFP subunit</fullName>
    </submittedName>
</protein>
<feature type="chain" id="PRO_5015731025" evidence="3">
    <location>
        <begin position="39"/>
        <end position="389"/>
    </location>
</feature>
<dbReference type="EMBL" id="QAOQ01000006">
    <property type="protein sequence ID" value="PTQ95115.1"/>
    <property type="molecule type" value="Genomic_DNA"/>
</dbReference>
<dbReference type="SUPFAM" id="SSF111369">
    <property type="entry name" value="HlyD-like secretion proteins"/>
    <property type="match status" value="1"/>
</dbReference>